<dbReference type="EMBL" id="MU859230">
    <property type="protein sequence ID" value="KAK3949067.1"/>
    <property type="molecule type" value="Genomic_DNA"/>
</dbReference>
<protein>
    <submittedName>
        <fullName evidence="5">DUF2407 C-terminal domain-containing protein</fullName>
    </submittedName>
</protein>
<dbReference type="InterPro" id="IPR045226">
    <property type="entry name" value="Dsc3"/>
</dbReference>
<dbReference type="AlphaFoldDB" id="A0AAN6SCC3"/>
<sequence length="372" mass="39827">MSDDWEDITFSNQTSRTPFLPANTTISSSSNDPSLLSPSLHLTVRFSASLPDLHLDIPSPNRTTIVALKHRIRERLLALSSSKDSNDDETTAKAARSRLRFIHAGKILPDTAIVSAVLRPPPPPPMAVDTKGKGKGKAVDRQQQQQQQRVYVNCSIADELTDQELATEAAAASFVPPHVGSVDSPGTNIGGKISRTTGLQPPSSSSLAGGGTRSRRSTREVREVDRNTPRGFDRFLSAGFTPAEVNQLRLQFTSIQASRFTPDTMPSPDTLRSMEDAWIDTNHGGVGGPGLDGGVGNDDAEPIGAGAETDGFNGMVDTLVKGMFIGFVFPLGAIAWVLREEGMLSKRWRVSIAFGVVFGFGIGVLRAFSADA</sequence>
<evidence type="ECO:0000313" key="5">
    <source>
        <dbReference type="EMBL" id="KAK3949067.1"/>
    </source>
</evidence>
<feature type="transmembrane region" description="Helical" evidence="2">
    <location>
        <begin position="350"/>
        <end position="369"/>
    </location>
</feature>
<evidence type="ECO:0000259" key="3">
    <source>
        <dbReference type="Pfam" id="PF10302"/>
    </source>
</evidence>
<dbReference type="PANTHER" id="PTHR28049">
    <property type="entry name" value="TRANSMEMBRANE PROTEIN YOR223W"/>
    <property type="match status" value="1"/>
</dbReference>
<proteinExistence type="predicted"/>
<evidence type="ECO:0000259" key="4">
    <source>
        <dbReference type="Pfam" id="PF13373"/>
    </source>
</evidence>
<feature type="domain" description="DSC E3 ubiquitin ligase complex subunit 3 C-terminal" evidence="4">
    <location>
        <begin position="230"/>
        <end position="366"/>
    </location>
</feature>
<dbReference type="Proteomes" id="UP001303222">
    <property type="component" value="Unassembled WGS sequence"/>
</dbReference>
<dbReference type="GO" id="GO:0005783">
    <property type="term" value="C:endoplasmic reticulum"/>
    <property type="evidence" value="ECO:0007669"/>
    <property type="project" value="TreeGrafter"/>
</dbReference>
<keyword evidence="2" id="KW-0812">Transmembrane</keyword>
<evidence type="ECO:0000256" key="2">
    <source>
        <dbReference type="SAM" id="Phobius"/>
    </source>
</evidence>
<evidence type="ECO:0000256" key="1">
    <source>
        <dbReference type="SAM" id="MobiDB-lite"/>
    </source>
</evidence>
<feature type="region of interest" description="Disordered" evidence="1">
    <location>
        <begin position="118"/>
        <end position="148"/>
    </location>
</feature>
<accession>A0AAN6SCC3</accession>
<gene>
    <name evidence="5" type="ORF">QBC32DRAFT_244494</name>
</gene>
<reference evidence="5" key="2">
    <citation type="submission" date="2023-06" db="EMBL/GenBank/DDBJ databases">
        <authorList>
            <consortium name="Lawrence Berkeley National Laboratory"/>
            <person name="Mondo S.J."/>
            <person name="Hensen N."/>
            <person name="Bonometti L."/>
            <person name="Westerberg I."/>
            <person name="Brannstrom I.O."/>
            <person name="Guillou S."/>
            <person name="Cros-Aarteil S."/>
            <person name="Calhoun S."/>
            <person name="Haridas S."/>
            <person name="Kuo A."/>
            <person name="Pangilinan J."/>
            <person name="Riley R."/>
            <person name="Labutti K."/>
            <person name="Andreopoulos B."/>
            <person name="Lipzen A."/>
            <person name="Chen C."/>
            <person name="Yanf M."/>
            <person name="Daum C."/>
            <person name="Ng V."/>
            <person name="Clum A."/>
            <person name="Steindorff A."/>
            <person name="Ohm R."/>
            <person name="Martin F."/>
            <person name="Silar P."/>
            <person name="Natvig D."/>
            <person name="Lalanne C."/>
            <person name="Gautier V."/>
            <person name="Ament-Velasquez S.L."/>
            <person name="Kruys A."/>
            <person name="Hutchinson M.I."/>
            <person name="Powell A.J."/>
            <person name="Barry K."/>
            <person name="Miller A.N."/>
            <person name="Grigoriev I.V."/>
            <person name="Debuchy R."/>
            <person name="Gladieux P."/>
            <person name="Thoren M.H."/>
            <person name="Johannesson H."/>
        </authorList>
    </citation>
    <scope>NUCLEOTIDE SEQUENCE</scope>
    <source>
        <strain evidence="5">CBS 626.80</strain>
    </source>
</reference>
<dbReference type="PANTHER" id="PTHR28049:SF1">
    <property type="entry name" value="DSC E3 UBIQUITIN LIGASE COMPLEX SUBUNIT 3"/>
    <property type="match status" value="1"/>
</dbReference>
<dbReference type="InterPro" id="IPR025390">
    <property type="entry name" value="Dsc3_C"/>
</dbReference>
<comment type="caution">
    <text evidence="5">The sequence shown here is derived from an EMBL/GenBank/DDBJ whole genome shotgun (WGS) entry which is preliminary data.</text>
</comment>
<feature type="domain" description="DSC E3 ubiquitin ligase complex subunit 3 ubiquitin-like" evidence="3">
    <location>
        <begin position="41"/>
        <end position="159"/>
    </location>
</feature>
<dbReference type="Pfam" id="PF10302">
    <property type="entry name" value="Dsc3_N"/>
    <property type="match status" value="1"/>
</dbReference>
<dbReference type="GO" id="GO:0044695">
    <property type="term" value="C:Dsc E3 ubiquitin ligase complex"/>
    <property type="evidence" value="ECO:0007669"/>
    <property type="project" value="InterPro"/>
</dbReference>
<dbReference type="InterPro" id="IPR019413">
    <property type="entry name" value="Dsc3_ub-like_dom"/>
</dbReference>
<feature type="region of interest" description="Disordered" evidence="1">
    <location>
        <begin position="177"/>
        <end position="224"/>
    </location>
</feature>
<organism evidence="5 6">
    <name type="scientific">Pseudoneurospora amorphoporcata</name>
    <dbReference type="NCBI Taxonomy" id="241081"/>
    <lineage>
        <taxon>Eukaryota</taxon>
        <taxon>Fungi</taxon>
        <taxon>Dikarya</taxon>
        <taxon>Ascomycota</taxon>
        <taxon>Pezizomycotina</taxon>
        <taxon>Sordariomycetes</taxon>
        <taxon>Sordariomycetidae</taxon>
        <taxon>Sordariales</taxon>
        <taxon>Sordariaceae</taxon>
        <taxon>Pseudoneurospora</taxon>
    </lineage>
</organism>
<reference evidence="5" key="1">
    <citation type="journal article" date="2023" name="Mol. Phylogenet. Evol.">
        <title>Genome-scale phylogeny and comparative genomics of the fungal order Sordariales.</title>
        <authorList>
            <person name="Hensen N."/>
            <person name="Bonometti L."/>
            <person name="Westerberg I."/>
            <person name="Brannstrom I.O."/>
            <person name="Guillou S."/>
            <person name="Cros-Aarteil S."/>
            <person name="Calhoun S."/>
            <person name="Haridas S."/>
            <person name="Kuo A."/>
            <person name="Mondo S."/>
            <person name="Pangilinan J."/>
            <person name="Riley R."/>
            <person name="LaButti K."/>
            <person name="Andreopoulos B."/>
            <person name="Lipzen A."/>
            <person name="Chen C."/>
            <person name="Yan M."/>
            <person name="Daum C."/>
            <person name="Ng V."/>
            <person name="Clum A."/>
            <person name="Steindorff A."/>
            <person name="Ohm R.A."/>
            <person name="Martin F."/>
            <person name="Silar P."/>
            <person name="Natvig D.O."/>
            <person name="Lalanne C."/>
            <person name="Gautier V."/>
            <person name="Ament-Velasquez S.L."/>
            <person name="Kruys A."/>
            <person name="Hutchinson M.I."/>
            <person name="Powell A.J."/>
            <person name="Barry K."/>
            <person name="Miller A.N."/>
            <person name="Grigoriev I.V."/>
            <person name="Debuchy R."/>
            <person name="Gladieux P."/>
            <person name="Hiltunen Thoren M."/>
            <person name="Johannesson H."/>
        </authorList>
    </citation>
    <scope>NUCLEOTIDE SEQUENCE</scope>
    <source>
        <strain evidence="5">CBS 626.80</strain>
    </source>
</reference>
<keyword evidence="6" id="KW-1185">Reference proteome</keyword>
<keyword evidence="2" id="KW-1133">Transmembrane helix</keyword>
<keyword evidence="2" id="KW-0472">Membrane</keyword>
<dbReference type="Pfam" id="PF13373">
    <property type="entry name" value="Dsc3_C"/>
    <property type="match status" value="1"/>
</dbReference>
<feature type="transmembrane region" description="Helical" evidence="2">
    <location>
        <begin position="319"/>
        <end position="338"/>
    </location>
</feature>
<evidence type="ECO:0000313" key="6">
    <source>
        <dbReference type="Proteomes" id="UP001303222"/>
    </source>
</evidence>
<name>A0AAN6SCC3_9PEZI</name>